<name>A0A0F8WVP5_9ZZZZ</name>
<protein>
    <submittedName>
        <fullName evidence="1">Uncharacterized protein</fullName>
    </submittedName>
</protein>
<accession>A0A0F8WVP5</accession>
<organism evidence="1">
    <name type="scientific">marine sediment metagenome</name>
    <dbReference type="NCBI Taxonomy" id="412755"/>
    <lineage>
        <taxon>unclassified sequences</taxon>
        <taxon>metagenomes</taxon>
        <taxon>ecological metagenomes</taxon>
    </lineage>
</organism>
<comment type="caution">
    <text evidence="1">The sequence shown here is derived from an EMBL/GenBank/DDBJ whole genome shotgun (WGS) entry which is preliminary data.</text>
</comment>
<dbReference type="AlphaFoldDB" id="A0A0F8WVP5"/>
<gene>
    <name evidence="1" type="ORF">LCGC14_3104380</name>
</gene>
<proteinExistence type="predicted"/>
<feature type="non-terminal residue" evidence="1">
    <location>
        <position position="49"/>
    </location>
</feature>
<reference evidence="1" key="1">
    <citation type="journal article" date="2015" name="Nature">
        <title>Complex archaea that bridge the gap between prokaryotes and eukaryotes.</title>
        <authorList>
            <person name="Spang A."/>
            <person name="Saw J.H."/>
            <person name="Jorgensen S.L."/>
            <person name="Zaremba-Niedzwiedzka K."/>
            <person name="Martijn J."/>
            <person name="Lind A.E."/>
            <person name="van Eijk R."/>
            <person name="Schleper C."/>
            <person name="Guy L."/>
            <person name="Ettema T.J."/>
        </authorList>
    </citation>
    <scope>NUCLEOTIDE SEQUENCE</scope>
</reference>
<dbReference type="EMBL" id="LAZR01066991">
    <property type="protein sequence ID" value="KKK52495.1"/>
    <property type="molecule type" value="Genomic_DNA"/>
</dbReference>
<sequence length="49" mass="5784">MDQGISEMMGNQADDLGLKSHVELLRYMIRLFDILYRENGKPEMQKIVR</sequence>
<evidence type="ECO:0000313" key="1">
    <source>
        <dbReference type="EMBL" id="KKK52495.1"/>
    </source>
</evidence>